<dbReference type="EMBL" id="UINC01145186">
    <property type="protein sequence ID" value="SVD35166.1"/>
    <property type="molecule type" value="Genomic_DNA"/>
</dbReference>
<dbReference type="AlphaFoldDB" id="A0A382ULL5"/>
<feature type="non-terminal residue" evidence="1">
    <location>
        <position position="198"/>
    </location>
</feature>
<protein>
    <recommendedName>
        <fullName evidence="2">BPP domain-containing protein</fullName>
    </recommendedName>
</protein>
<accession>A0A382ULL5</accession>
<evidence type="ECO:0008006" key="2">
    <source>
        <dbReference type="Google" id="ProtNLM"/>
    </source>
</evidence>
<organism evidence="1">
    <name type="scientific">marine metagenome</name>
    <dbReference type="NCBI Taxonomy" id="408172"/>
    <lineage>
        <taxon>unclassified sequences</taxon>
        <taxon>metagenomes</taxon>
        <taxon>ecological metagenomes</taxon>
    </lineage>
</organism>
<proteinExistence type="predicted"/>
<reference evidence="1" key="1">
    <citation type="submission" date="2018-05" db="EMBL/GenBank/DDBJ databases">
        <authorList>
            <person name="Lanie J.A."/>
            <person name="Ng W.-L."/>
            <person name="Kazmierczak K.M."/>
            <person name="Andrzejewski T.M."/>
            <person name="Davidsen T.M."/>
            <person name="Wayne K.J."/>
            <person name="Tettelin H."/>
            <person name="Glass J.I."/>
            <person name="Rusch D."/>
            <person name="Podicherti R."/>
            <person name="Tsui H.-C.T."/>
            <person name="Winkler M.E."/>
        </authorList>
    </citation>
    <scope>NUCLEOTIDE SEQUENCE</scope>
</reference>
<evidence type="ECO:0000313" key="1">
    <source>
        <dbReference type="EMBL" id="SVD35166.1"/>
    </source>
</evidence>
<name>A0A382ULL5_9ZZZZ</name>
<sequence>MLSNIIQLWLAILFFICPYLTAKNLSLESRINPPARELMDVEVIGNLLIVPGNLDGYDFYDISVPNDPQHITNFQVPMNNNRSLPGFWVCATDSFAYFTSRSKGSGSAIVDISDPDNPINSGYLDLNGNSDLILEGLDINDSILAVAAHDDGVLIYNIENPTYPSLISQVYCGNAWDVELDSSLLIVGSGEDGVKFFD</sequence>
<gene>
    <name evidence="1" type="ORF">METZ01_LOCUS388020</name>
</gene>